<accession>A0A538T5T4</accession>
<name>A0A538T5T4_UNCEI</name>
<dbReference type="SUPFAM" id="SSF54106">
    <property type="entry name" value="LysM domain"/>
    <property type="match status" value="1"/>
</dbReference>
<evidence type="ECO:0000259" key="1">
    <source>
        <dbReference type="SMART" id="SM00257"/>
    </source>
</evidence>
<sequence>MRVKNRQTMAEIARAYGTSVPAIMMENNMVTDQVRPGQVLKLPRK</sequence>
<proteinExistence type="predicted"/>
<dbReference type="CDD" id="cd00118">
    <property type="entry name" value="LysM"/>
    <property type="match status" value="1"/>
</dbReference>
<comment type="caution">
    <text evidence="2">The sequence shown here is derived from an EMBL/GenBank/DDBJ whole genome shotgun (WGS) entry which is preliminary data.</text>
</comment>
<dbReference type="Pfam" id="PF01476">
    <property type="entry name" value="LysM"/>
    <property type="match status" value="1"/>
</dbReference>
<gene>
    <name evidence="2" type="ORF">E6K72_01945</name>
</gene>
<evidence type="ECO:0000313" key="3">
    <source>
        <dbReference type="Proteomes" id="UP000317716"/>
    </source>
</evidence>
<organism evidence="2 3">
    <name type="scientific">Eiseniibacteriota bacterium</name>
    <dbReference type="NCBI Taxonomy" id="2212470"/>
    <lineage>
        <taxon>Bacteria</taxon>
        <taxon>Candidatus Eiseniibacteriota</taxon>
    </lineage>
</organism>
<dbReference type="AlphaFoldDB" id="A0A538T5T4"/>
<dbReference type="EMBL" id="VBOS01000059">
    <property type="protein sequence ID" value="TMQ59009.1"/>
    <property type="molecule type" value="Genomic_DNA"/>
</dbReference>
<dbReference type="Proteomes" id="UP000317716">
    <property type="component" value="Unassembled WGS sequence"/>
</dbReference>
<dbReference type="InterPro" id="IPR036779">
    <property type="entry name" value="LysM_dom_sf"/>
</dbReference>
<evidence type="ECO:0000313" key="2">
    <source>
        <dbReference type="EMBL" id="TMQ59009.1"/>
    </source>
</evidence>
<reference evidence="2 3" key="1">
    <citation type="journal article" date="2019" name="Nat. Microbiol.">
        <title>Mediterranean grassland soil C-N compound turnover is dependent on rainfall and depth, and is mediated by genomically divergent microorganisms.</title>
        <authorList>
            <person name="Diamond S."/>
            <person name="Andeer P.F."/>
            <person name="Li Z."/>
            <person name="Crits-Christoph A."/>
            <person name="Burstein D."/>
            <person name="Anantharaman K."/>
            <person name="Lane K.R."/>
            <person name="Thomas B.C."/>
            <person name="Pan C."/>
            <person name="Northen T.R."/>
            <person name="Banfield J.F."/>
        </authorList>
    </citation>
    <scope>NUCLEOTIDE SEQUENCE [LARGE SCALE GENOMIC DNA]</scope>
    <source>
        <strain evidence="2">WS_2</strain>
    </source>
</reference>
<feature type="domain" description="LysM" evidence="1">
    <location>
        <begin position="2"/>
        <end position="43"/>
    </location>
</feature>
<protein>
    <submittedName>
        <fullName evidence="2">LysM peptidoglycan-binding domain-containing protein</fullName>
    </submittedName>
</protein>
<dbReference type="Gene3D" id="3.10.350.10">
    <property type="entry name" value="LysM domain"/>
    <property type="match status" value="1"/>
</dbReference>
<dbReference type="SMART" id="SM00257">
    <property type="entry name" value="LysM"/>
    <property type="match status" value="1"/>
</dbReference>
<dbReference type="InterPro" id="IPR018392">
    <property type="entry name" value="LysM"/>
</dbReference>